<proteinExistence type="predicted"/>
<feature type="non-terminal residue" evidence="1">
    <location>
        <position position="1"/>
    </location>
</feature>
<evidence type="ECO:0000313" key="2">
    <source>
        <dbReference type="Proteomes" id="UP000663852"/>
    </source>
</evidence>
<protein>
    <submittedName>
        <fullName evidence="1">Uncharacterized protein</fullName>
    </submittedName>
</protein>
<dbReference type="EMBL" id="CAJNOJ010000488">
    <property type="protein sequence ID" value="CAF1465545.1"/>
    <property type="molecule type" value="Genomic_DNA"/>
</dbReference>
<name>A0A815QN61_ADIRI</name>
<sequence>LLQNADNVDASQLELIGVFVKSLCAKSKS</sequence>
<dbReference type="Proteomes" id="UP000663852">
    <property type="component" value="Unassembled WGS sequence"/>
</dbReference>
<gene>
    <name evidence="1" type="ORF">EDS130_LOCUS40437</name>
</gene>
<organism evidence="1 2">
    <name type="scientific">Adineta ricciae</name>
    <name type="common">Rotifer</name>
    <dbReference type="NCBI Taxonomy" id="249248"/>
    <lineage>
        <taxon>Eukaryota</taxon>
        <taxon>Metazoa</taxon>
        <taxon>Spiralia</taxon>
        <taxon>Gnathifera</taxon>
        <taxon>Rotifera</taxon>
        <taxon>Eurotatoria</taxon>
        <taxon>Bdelloidea</taxon>
        <taxon>Adinetida</taxon>
        <taxon>Adinetidae</taxon>
        <taxon>Adineta</taxon>
    </lineage>
</organism>
<evidence type="ECO:0000313" key="1">
    <source>
        <dbReference type="EMBL" id="CAF1465545.1"/>
    </source>
</evidence>
<dbReference type="AlphaFoldDB" id="A0A815QN61"/>
<reference evidence="1" key="1">
    <citation type="submission" date="2021-02" db="EMBL/GenBank/DDBJ databases">
        <authorList>
            <person name="Nowell W R."/>
        </authorList>
    </citation>
    <scope>NUCLEOTIDE SEQUENCE</scope>
</reference>
<accession>A0A815QN61</accession>
<comment type="caution">
    <text evidence="1">The sequence shown here is derived from an EMBL/GenBank/DDBJ whole genome shotgun (WGS) entry which is preliminary data.</text>
</comment>